<gene>
    <name evidence="3" type="ORF">PLA107_030200</name>
</gene>
<keyword evidence="1" id="KW-0472">Membrane</keyword>
<dbReference type="RefSeq" id="WP_005742304.1">
    <property type="nucleotide sequence ID" value="NZ_CP031226.1"/>
</dbReference>
<name>A0AAD0PVD8_PSEAV</name>
<evidence type="ECO:0000313" key="4">
    <source>
        <dbReference type="Proteomes" id="UP000006426"/>
    </source>
</evidence>
<geneLocation type="plasmid" evidence="4">
    <name>pmppla107</name>
</geneLocation>
<dbReference type="GeneID" id="39473769"/>
<evidence type="ECO:0000256" key="2">
    <source>
        <dbReference type="SAM" id="SignalP"/>
    </source>
</evidence>
<keyword evidence="1" id="KW-1133">Transmembrane helix</keyword>
<dbReference type="EMBL" id="CP031226">
    <property type="protein sequence ID" value="AXH59501.1"/>
    <property type="molecule type" value="Genomic_DNA"/>
</dbReference>
<organism evidence="3 4">
    <name type="scientific">Pseudomonas amygdali pv. lachrymans str. M301315</name>
    <dbReference type="NCBI Taxonomy" id="629260"/>
    <lineage>
        <taxon>Bacteria</taxon>
        <taxon>Pseudomonadati</taxon>
        <taxon>Pseudomonadota</taxon>
        <taxon>Gammaproteobacteria</taxon>
        <taxon>Pseudomonadales</taxon>
        <taxon>Pseudomonadaceae</taxon>
        <taxon>Pseudomonas</taxon>
        <taxon>Pseudomonas amygdali</taxon>
    </lineage>
</organism>
<reference evidence="3 4" key="1">
    <citation type="journal article" date="2011" name="PLoS Pathog.">
        <title>Dynamic evolution of pathogenicity revealed by sequencing and comparative genomics of 19 Pseudomonas syringae isolates.</title>
        <authorList>
            <person name="Baltrus D.A."/>
            <person name="Nishimura M.T."/>
            <person name="Romanchuk A."/>
            <person name="Chang J.H."/>
            <person name="Mukhtar M.S."/>
            <person name="Cherkis K."/>
            <person name="Roach J."/>
            <person name="Grant S.R."/>
            <person name="Jones C.D."/>
            <person name="Dangl J.L."/>
        </authorList>
    </citation>
    <scope>NUCLEOTIDE SEQUENCE [LARGE SCALE GENOMIC DNA]</scope>
    <source>
        <strain evidence="3 4">M301315</strain>
    </source>
</reference>
<feature type="chain" id="PRO_5042045589" evidence="2">
    <location>
        <begin position="31"/>
        <end position="127"/>
    </location>
</feature>
<feature type="transmembrane region" description="Helical" evidence="1">
    <location>
        <begin position="84"/>
        <end position="103"/>
    </location>
</feature>
<proteinExistence type="predicted"/>
<accession>A0AAD0PVD8</accession>
<keyword evidence="1" id="KW-0812">Transmembrane</keyword>
<keyword evidence="2" id="KW-0732">Signal</keyword>
<dbReference type="AlphaFoldDB" id="A0AAD0PVD8"/>
<dbReference type="Proteomes" id="UP000006426">
    <property type="component" value="Plasmid pmppla107"/>
</dbReference>
<sequence>MMLHKSSTKRIAGVVGAGALLALFALDANAASDLTQMGSQWKTQINAALGIGKLVFGLIGFFLFAAGLFYFYKDSKQPGQGEIKKGITALLVGTGLMIIPWLLGMFTETVASGEGDTATNVTKGTTF</sequence>
<evidence type="ECO:0000256" key="1">
    <source>
        <dbReference type="SAM" id="Phobius"/>
    </source>
</evidence>
<evidence type="ECO:0000313" key="3">
    <source>
        <dbReference type="EMBL" id="AXH59501.1"/>
    </source>
</evidence>
<keyword evidence="3" id="KW-0614">Plasmid</keyword>
<feature type="signal peptide" evidence="2">
    <location>
        <begin position="1"/>
        <end position="30"/>
    </location>
</feature>
<feature type="transmembrane region" description="Helical" evidence="1">
    <location>
        <begin position="54"/>
        <end position="72"/>
    </location>
</feature>
<protein>
    <submittedName>
        <fullName evidence="3">Uncharacterized protein</fullName>
    </submittedName>
</protein>